<dbReference type="InterPro" id="IPR031157">
    <property type="entry name" value="G_TR_CS"/>
</dbReference>
<dbReference type="NCBIfam" id="TIGR00231">
    <property type="entry name" value="small_GTP"/>
    <property type="match status" value="1"/>
</dbReference>
<dbReference type="SUPFAM" id="SSF54211">
    <property type="entry name" value="Ribosomal protein S5 domain 2-like"/>
    <property type="match status" value="1"/>
</dbReference>
<dbReference type="InterPro" id="IPR005225">
    <property type="entry name" value="Small_GTP-bd"/>
</dbReference>
<reference evidence="6 7" key="1">
    <citation type="submission" date="2018-08" db="EMBL/GenBank/DDBJ databases">
        <title>Complete genome sequence of JP2-74.</title>
        <authorList>
            <person name="Wu L."/>
        </authorList>
    </citation>
    <scope>NUCLEOTIDE SEQUENCE [LARGE SCALE GENOMIC DNA]</scope>
    <source>
        <strain evidence="6 7">JP2-74</strain>
    </source>
</reference>
<dbReference type="EMBL" id="CP031968">
    <property type="protein sequence ID" value="AXT46032.1"/>
    <property type="molecule type" value="Genomic_DNA"/>
</dbReference>
<dbReference type="InterPro" id="IPR005517">
    <property type="entry name" value="Transl_elong_EFG/EF2_IV"/>
</dbReference>
<dbReference type="Proteomes" id="UP000259465">
    <property type="component" value="Chromosome"/>
</dbReference>
<dbReference type="Gene3D" id="3.30.230.10">
    <property type="match status" value="1"/>
</dbReference>
<evidence type="ECO:0000256" key="4">
    <source>
        <dbReference type="SAM" id="MobiDB-lite"/>
    </source>
</evidence>
<dbReference type="GO" id="GO:0003924">
    <property type="term" value="F:GTPase activity"/>
    <property type="evidence" value="ECO:0007669"/>
    <property type="project" value="InterPro"/>
</dbReference>
<protein>
    <submittedName>
        <fullName evidence="6">GTP-binding protein</fullName>
    </submittedName>
</protein>
<dbReference type="Gene3D" id="3.40.50.300">
    <property type="entry name" value="P-loop containing nucleotide triphosphate hydrolases"/>
    <property type="match status" value="1"/>
</dbReference>
<dbReference type="SMART" id="SM00889">
    <property type="entry name" value="EFG_IV"/>
    <property type="match status" value="1"/>
</dbReference>
<dbReference type="InterPro" id="IPR035647">
    <property type="entry name" value="EFG_III/V"/>
</dbReference>
<dbReference type="InterPro" id="IPR000640">
    <property type="entry name" value="EFG_V-like"/>
</dbReference>
<evidence type="ECO:0000313" key="6">
    <source>
        <dbReference type="EMBL" id="AXT46032.1"/>
    </source>
</evidence>
<dbReference type="InterPro" id="IPR041095">
    <property type="entry name" value="EFG_II"/>
</dbReference>
<dbReference type="Pfam" id="PF00009">
    <property type="entry name" value="GTP_EFTU"/>
    <property type="match status" value="1"/>
</dbReference>
<organism evidence="6 7">
    <name type="scientific">Chromobacterium rhizoryzae</name>
    <dbReference type="NCBI Taxonomy" id="1778675"/>
    <lineage>
        <taxon>Bacteria</taxon>
        <taxon>Pseudomonadati</taxon>
        <taxon>Pseudomonadota</taxon>
        <taxon>Betaproteobacteria</taxon>
        <taxon>Neisseriales</taxon>
        <taxon>Chromobacteriaceae</taxon>
        <taxon>Chromobacterium</taxon>
    </lineage>
</organism>
<keyword evidence="2" id="KW-0648">Protein biosynthesis</keyword>
<accession>A0AAD0W855</accession>
<keyword evidence="7" id="KW-1185">Reference proteome</keyword>
<dbReference type="SUPFAM" id="SSF52540">
    <property type="entry name" value="P-loop containing nucleoside triphosphate hydrolases"/>
    <property type="match status" value="1"/>
</dbReference>
<feature type="domain" description="Tr-type G" evidence="5">
    <location>
        <begin position="1"/>
        <end position="251"/>
    </location>
</feature>
<evidence type="ECO:0000313" key="7">
    <source>
        <dbReference type="Proteomes" id="UP000259465"/>
    </source>
</evidence>
<feature type="region of interest" description="Disordered" evidence="4">
    <location>
        <begin position="617"/>
        <end position="643"/>
    </location>
</feature>
<dbReference type="GO" id="GO:0032790">
    <property type="term" value="P:ribosome disassembly"/>
    <property type="evidence" value="ECO:0007669"/>
    <property type="project" value="TreeGrafter"/>
</dbReference>
<sequence length="643" mass="68998">MRTLNLGILAHIDAGKTSLSEQLLYTTGAIQAAGSVDQGNTHTDTLAQERQRGITIKSSVASFAIEDLSVNLIDTPGHPDFIAEVDRVLDVLDGIILVVSAVEGVQAQTRILMRAIQRQGLPCLIFVNKIDRRGAQHDSLLRQIAHKLSPSAIAIGEPRDIGTPGAGYHAYDADHIAFRARLTETLAENNDRILAAYLGQSAPPSYQRLRAELARQTRRGQAHPVLFGSAATGAGLPGLLAAIAELLPAAAGDADGPPSGAVFKIERGRGGEKIAYARLFTGSLRLRERLLLGGRQDKIAAIKVFDRGQARVAASVQAGQIALLHGLEAARIGDVFGPARPRTARAFSPPTLETRVSARHPADARRLYAALSQLAEQDPLINLRQDDGLQEVALSLYGEVQKEVIQETLASDYGIAAEFRETTTLCVERPSGVGFALMEAPNPFVATIGLRLEPAPAGSGVEFRLAMHEGMLPPAYFKAVEDGVRAALRNGLYGWEVTDCRVTMTHSIRRRHWGPLTTAAEHRGLAPLVLAEALRLADSHVCEPIQRFRLEVPADALSAMLSALASLQAQPEPPQQQAGGYLLTGYIRAAKLQQLQGLLPPLTGGEGLLETMFDRYEAVQGPPPKRPRPASGPQPRPVTAASR</sequence>
<dbReference type="Gene3D" id="2.40.30.10">
    <property type="entry name" value="Translation factors"/>
    <property type="match status" value="1"/>
</dbReference>
<gene>
    <name evidence="6" type="ORF">D1345_07490</name>
</gene>
<keyword evidence="3" id="KW-0342">GTP-binding</keyword>
<dbReference type="AlphaFoldDB" id="A0AAD0W855"/>
<keyword evidence="1" id="KW-0547">Nucleotide-binding</keyword>
<dbReference type="RefSeq" id="WP_107732006.1">
    <property type="nucleotide sequence ID" value="NZ_CP031968.1"/>
</dbReference>
<name>A0AAD0W855_9NEIS</name>
<dbReference type="PROSITE" id="PS51722">
    <property type="entry name" value="G_TR_2"/>
    <property type="match status" value="1"/>
</dbReference>
<evidence type="ECO:0000259" key="5">
    <source>
        <dbReference type="PROSITE" id="PS51722"/>
    </source>
</evidence>
<dbReference type="GO" id="GO:0097216">
    <property type="term" value="F:guanosine tetraphosphate binding"/>
    <property type="evidence" value="ECO:0007669"/>
    <property type="project" value="UniProtKB-ARBA"/>
</dbReference>
<proteinExistence type="predicted"/>
<dbReference type="GO" id="GO:0006412">
    <property type="term" value="P:translation"/>
    <property type="evidence" value="ECO:0007669"/>
    <property type="project" value="UniProtKB-KW"/>
</dbReference>
<dbReference type="PRINTS" id="PR00315">
    <property type="entry name" value="ELONGATNFCT"/>
</dbReference>
<evidence type="ECO:0000256" key="3">
    <source>
        <dbReference type="ARBA" id="ARBA00023134"/>
    </source>
</evidence>
<evidence type="ECO:0000256" key="2">
    <source>
        <dbReference type="ARBA" id="ARBA00022917"/>
    </source>
</evidence>
<dbReference type="PROSITE" id="PS00301">
    <property type="entry name" value="G_TR_1"/>
    <property type="match status" value="1"/>
</dbReference>
<dbReference type="Pfam" id="PF03764">
    <property type="entry name" value="EFG_IV"/>
    <property type="match status" value="1"/>
</dbReference>
<dbReference type="InterPro" id="IPR014721">
    <property type="entry name" value="Ribsml_uS5_D2-typ_fold_subgr"/>
</dbReference>
<dbReference type="InterPro" id="IPR027417">
    <property type="entry name" value="P-loop_NTPase"/>
</dbReference>
<dbReference type="Pfam" id="PF14492">
    <property type="entry name" value="EFG_III"/>
    <property type="match status" value="1"/>
</dbReference>
<dbReference type="Pfam" id="PF00679">
    <property type="entry name" value="EFG_C"/>
    <property type="match status" value="1"/>
</dbReference>
<evidence type="ECO:0000256" key="1">
    <source>
        <dbReference type="ARBA" id="ARBA00022741"/>
    </source>
</evidence>
<dbReference type="InterPro" id="IPR009000">
    <property type="entry name" value="Transl_B-barrel_sf"/>
</dbReference>
<dbReference type="PANTHER" id="PTHR43261:SF1">
    <property type="entry name" value="RIBOSOME-RELEASING FACTOR 2, MITOCHONDRIAL"/>
    <property type="match status" value="1"/>
</dbReference>
<dbReference type="InterPro" id="IPR020568">
    <property type="entry name" value="Ribosomal_Su5_D2-typ_SF"/>
</dbReference>
<dbReference type="PANTHER" id="PTHR43261">
    <property type="entry name" value="TRANSLATION ELONGATION FACTOR G-RELATED"/>
    <property type="match status" value="1"/>
</dbReference>
<dbReference type="InterPro" id="IPR000795">
    <property type="entry name" value="T_Tr_GTP-bd_dom"/>
</dbReference>
<dbReference type="PRINTS" id="PR01037">
    <property type="entry name" value="TCRTETOQM"/>
</dbReference>
<dbReference type="SUPFAM" id="SSF54980">
    <property type="entry name" value="EF-G C-terminal domain-like"/>
    <property type="match status" value="2"/>
</dbReference>
<dbReference type="GO" id="GO:0005525">
    <property type="term" value="F:GTP binding"/>
    <property type="evidence" value="ECO:0007669"/>
    <property type="project" value="UniProtKB-KW"/>
</dbReference>
<dbReference type="Gene3D" id="3.30.70.870">
    <property type="entry name" value="Elongation Factor G (Translational Gtpase), domain 3"/>
    <property type="match status" value="1"/>
</dbReference>
<dbReference type="SUPFAM" id="SSF50447">
    <property type="entry name" value="Translation proteins"/>
    <property type="match status" value="1"/>
</dbReference>
<dbReference type="KEGG" id="crz:D1345_07490"/>